<accession>A0A1B7Y3A3</accession>
<organism evidence="2 3">
    <name type="scientific">Colletotrichum higginsianum (strain IMI 349063)</name>
    <name type="common">Crucifer anthracnose fungus</name>
    <dbReference type="NCBI Taxonomy" id="759273"/>
    <lineage>
        <taxon>Eukaryota</taxon>
        <taxon>Fungi</taxon>
        <taxon>Dikarya</taxon>
        <taxon>Ascomycota</taxon>
        <taxon>Pezizomycotina</taxon>
        <taxon>Sordariomycetes</taxon>
        <taxon>Hypocreomycetidae</taxon>
        <taxon>Glomerellales</taxon>
        <taxon>Glomerellaceae</taxon>
        <taxon>Colletotrichum</taxon>
        <taxon>Colletotrichum destructivum species complex</taxon>
    </lineage>
</organism>
<feature type="region of interest" description="Disordered" evidence="1">
    <location>
        <begin position="169"/>
        <end position="199"/>
    </location>
</feature>
<dbReference type="GeneID" id="28869692"/>
<dbReference type="VEuPathDB" id="FungiDB:CH63R_10611"/>
<evidence type="ECO:0000313" key="2">
    <source>
        <dbReference type="EMBL" id="OBR06491.1"/>
    </source>
</evidence>
<evidence type="ECO:0000313" key="3">
    <source>
        <dbReference type="Proteomes" id="UP000092177"/>
    </source>
</evidence>
<sequence length="199" mass="22151">MGKDPTQASRLRDDGRTRVAKLQGKMRSRHDQKTYVTCNRGGKKCGWRRPAAERSLARMLCEQGWTVAPPGLASEQDPLTPYDFEPDPQGAAFVIEWKLAKILKDAGWKVAPPGMQISPTDTLKHHGTLPNYQQNQFPTPKGTAEHDSTQIIERRDGPLHEPSLTGILGGALAPESSSSSKGFYRFSTQQFRQRRIEGP</sequence>
<feature type="region of interest" description="Disordered" evidence="1">
    <location>
        <begin position="1"/>
        <end position="31"/>
    </location>
</feature>
<dbReference type="Proteomes" id="UP000092177">
    <property type="component" value="Unassembled WGS sequence"/>
</dbReference>
<proteinExistence type="predicted"/>
<dbReference type="AlphaFoldDB" id="A0A1B7Y3A3"/>
<comment type="caution">
    <text evidence="2">The sequence shown here is derived from an EMBL/GenBank/DDBJ whole genome shotgun (WGS) entry which is preliminary data.</text>
</comment>
<dbReference type="KEGG" id="chig:CH63R_10611"/>
<dbReference type="RefSeq" id="XP_018155009.1">
    <property type="nucleotide sequence ID" value="XM_018305585.1"/>
</dbReference>
<reference evidence="3" key="1">
    <citation type="journal article" date="2017" name="BMC Genomics">
        <title>Gapless genome assembly of Colletotrichum higginsianum reveals chromosome structure and association of transposable elements with secondary metabolite gene clusters.</title>
        <authorList>
            <person name="Dallery J.-F."/>
            <person name="Lapalu N."/>
            <person name="Zampounis A."/>
            <person name="Pigne S."/>
            <person name="Luyten I."/>
            <person name="Amselem J."/>
            <person name="Wittenberg A.H.J."/>
            <person name="Zhou S."/>
            <person name="de Queiroz M.V."/>
            <person name="Robin G.P."/>
            <person name="Auger A."/>
            <person name="Hainaut M."/>
            <person name="Henrissat B."/>
            <person name="Kim K.-T."/>
            <person name="Lee Y.-H."/>
            <person name="Lespinet O."/>
            <person name="Schwartz D.C."/>
            <person name="Thon M.R."/>
            <person name="O'Connell R.J."/>
        </authorList>
    </citation>
    <scope>NUCLEOTIDE SEQUENCE [LARGE SCALE GENOMIC DNA]</scope>
    <source>
        <strain evidence="3">IMI 349063</strain>
    </source>
</reference>
<evidence type="ECO:0000256" key="1">
    <source>
        <dbReference type="SAM" id="MobiDB-lite"/>
    </source>
</evidence>
<protein>
    <submittedName>
        <fullName evidence="2">Uncharacterized protein</fullName>
    </submittedName>
</protein>
<keyword evidence="3" id="KW-1185">Reference proteome</keyword>
<dbReference type="EMBL" id="LTAN01000007">
    <property type="protein sequence ID" value="OBR06491.1"/>
    <property type="molecule type" value="Genomic_DNA"/>
</dbReference>
<gene>
    <name evidence="2" type="ORF">CH63R_10611</name>
</gene>
<name>A0A1B7Y3A3_COLHI</name>